<dbReference type="RefSeq" id="WP_117297674.1">
    <property type="nucleotide sequence ID" value="NZ_QVQT02000001.1"/>
</dbReference>
<dbReference type="GO" id="GO:0006261">
    <property type="term" value="P:DNA-templated DNA replication"/>
    <property type="evidence" value="ECO:0007669"/>
    <property type="project" value="TreeGrafter"/>
</dbReference>
<accession>A0A372ITX6</accession>
<sequence>MGFADFLGNEATVRHLREALAADRLPHSLILAGPRGAGKYTLAIMLAQAANCLSPAETDGLPDFCGVCSNCERIGQAADLNARVDEALAARDELREVDKKETRILVQTHPDVLVIPPDPPQLLIKLGQVRTLIREIYRIPAQARRAFYIFTSSAFMKEAANSLLKVLEEPPEHASILLLTENPGELLPTIRSRASTFRLGAIPLEEIEALLAQRRTDWKPAERALIARLAEGAVGRALSFDLAGYLASRADALVILRNATREPDYSTLFRMTETYRAGAEGQEKTAGLLRAFHALLEDLLLLREGAPHLVRNIDLQKELAALADGVTLAWIEAAARGAQAVESGMRRNLLRSLALDSFATQLVR</sequence>
<proteinExistence type="predicted"/>
<protein>
    <submittedName>
        <fullName evidence="1">DNA polymerase III subunit delta</fullName>
    </submittedName>
</protein>
<dbReference type="InterPro" id="IPR050238">
    <property type="entry name" value="DNA_Rep/Repair_Clamp_Loader"/>
</dbReference>
<dbReference type="PANTHER" id="PTHR11669">
    <property type="entry name" value="REPLICATION FACTOR C / DNA POLYMERASE III GAMMA-TAU SUBUNIT"/>
    <property type="match status" value="1"/>
</dbReference>
<dbReference type="OrthoDB" id="9810148at2"/>
<dbReference type="PANTHER" id="PTHR11669:SF8">
    <property type="entry name" value="DNA POLYMERASE III SUBUNIT DELTA"/>
    <property type="match status" value="1"/>
</dbReference>
<dbReference type="Gene3D" id="3.40.50.300">
    <property type="entry name" value="P-loop containing nucleotide triphosphate hydrolases"/>
    <property type="match status" value="1"/>
</dbReference>
<reference evidence="1 2" key="1">
    <citation type="submission" date="2018-08" db="EMBL/GenBank/DDBJ databases">
        <title>Acidipila sp. 4G-K13, an acidobacterium isolated from forest soil.</title>
        <authorList>
            <person name="Gao Z.-H."/>
            <person name="Qiu L.-H."/>
        </authorList>
    </citation>
    <scope>NUCLEOTIDE SEQUENCE [LARGE SCALE GENOMIC DNA]</scope>
    <source>
        <strain evidence="1 2">4G-K13</strain>
    </source>
</reference>
<dbReference type="EMBL" id="QVQT01000001">
    <property type="protein sequence ID" value="RFU18380.1"/>
    <property type="molecule type" value="Genomic_DNA"/>
</dbReference>
<dbReference type="SUPFAM" id="SSF52540">
    <property type="entry name" value="P-loop containing nucleoside triphosphate hydrolases"/>
    <property type="match status" value="1"/>
</dbReference>
<comment type="caution">
    <text evidence="1">The sequence shown here is derived from an EMBL/GenBank/DDBJ whole genome shotgun (WGS) entry which is preliminary data.</text>
</comment>
<dbReference type="AlphaFoldDB" id="A0A372ITX6"/>
<name>A0A372ITX6_9BACT</name>
<evidence type="ECO:0000313" key="2">
    <source>
        <dbReference type="Proteomes" id="UP000264702"/>
    </source>
</evidence>
<organism evidence="1 2">
    <name type="scientific">Paracidobacterium acidisoli</name>
    <dbReference type="NCBI Taxonomy" id="2303751"/>
    <lineage>
        <taxon>Bacteria</taxon>
        <taxon>Pseudomonadati</taxon>
        <taxon>Acidobacteriota</taxon>
        <taxon>Terriglobia</taxon>
        <taxon>Terriglobales</taxon>
        <taxon>Acidobacteriaceae</taxon>
        <taxon>Paracidobacterium</taxon>
    </lineage>
</organism>
<dbReference type="Proteomes" id="UP000264702">
    <property type="component" value="Unassembled WGS sequence"/>
</dbReference>
<gene>
    <name evidence="1" type="ORF">D0Y96_02100</name>
</gene>
<keyword evidence="2" id="KW-1185">Reference proteome</keyword>
<dbReference type="InterPro" id="IPR027417">
    <property type="entry name" value="P-loop_NTPase"/>
</dbReference>
<evidence type="ECO:0000313" key="1">
    <source>
        <dbReference type="EMBL" id="RFU18380.1"/>
    </source>
</evidence>
<dbReference type="Pfam" id="PF13177">
    <property type="entry name" value="DNA_pol3_delta2"/>
    <property type="match status" value="2"/>
</dbReference>